<sequence>MLRTPKAEKTDGVLPQASKRVQDIINDDEKYSDFLSQISTLADQTYYAALKRRDIATITSISPYPSEVANCGSGKLGYLSEINKYYLINSQKIYLWTPLKSDTQIVQEDGYDILAVAIMEPDYDLISDKVSNFLAISTHSYIKLYPIMDSKIITDRFYHIETNFTPFSLVGGPDNCLYAGSQLGDIHIIEIVSKQDFLSRCLGSLPKNINPFTMLDPEVVPTIKNGTASLFSEITPEFIRFRDHALIKLAYDPTTKYLAAIDEDSNIFFYKCSRRHLFHVGSHYSGDVPIVDISYVPNSDSRLIRFVGFDQQGNRLYFGFSEKLLGVSSSITLQALRKPPPEYEGKKLLSGAYSLGFCALVYNEGVFVTKSTILMRPSEEFNSFVVPCSGAHVFSLRHNLDYLSPQPVFTDAELWQHVIPAPPFLLCSLDGTAEIKPTVPFENLTRAFLESQGKLTEHLQIFLGNPPNTTGYANSLLAAQKRPEIGKSVFQIFKSIGNKPDRVSESFYKRAGRLLSPLLSLPVIESHYINVNILNLTNGYVADIKGFIPILKEYADVQADPQEKSSIAELIDYISEISEVVTFLVICSKQEPKYFTEAYGKLSVNDRYQLQQPLGQGENVLEIMKTFLRQYVLVIPTSAELDMLCAQFFSECPLIADSEEGLLEHADSLLNNASLLDDKERIPLLREAATAYMELVALFGTNLSDPIRKLTELGTPLFAIELAMAWAAKVDPSKRALEWFETGCDKNDSQGSILFSELHRIYLTTIAASITDEGLKDLKEGKHDKLYCYTIYDYLLQANLQEKLLSLKAPYLEGFVKTNARKLYWRLVVLADKKSAIEELIHLAIDGDNIELNERIDFLKEALKISKEINDKKNFSEIQKFITSAVLSTRLDKKPDRILPIKEVADISEQQLNFEVALACYNTLEDMNGIERVWKNLLQRTPELATQILIGLPKNSPAADLQMVIPLLEDTKISNKELPDDFVISTLIKSNVSLKECARIYEKLLDIALGNEKGQVMITALKLLSLHYGDVDKIKKLAREMAKDESNPYGKEIAQLLGEN</sequence>
<name>A2EAZ6_TRIV3</name>
<dbReference type="SUPFAM" id="SSF50978">
    <property type="entry name" value="WD40 repeat-like"/>
    <property type="match status" value="1"/>
</dbReference>
<dbReference type="AlphaFoldDB" id="A2EAZ6"/>
<dbReference type="InterPro" id="IPR042533">
    <property type="entry name" value="Nucleoporin_Nup155_C_1"/>
</dbReference>
<dbReference type="GO" id="GO:0006405">
    <property type="term" value="P:RNA export from nucleus"/>
    <property type="evidence" value="ECO:0000318"/>
    <property type="project" value="GO_Central"/>
</dbReference>
<dbReference type="VEuPathDB" id="TrichDB:TVAGG3_0398170"/>
<evidence type="ECO:0000256" key="4">
    <source>
        <dbReference type="ARBA" id="ARBA00023242"/>
    </source>
</evidence>
<dbReference type="InterPro" id="IPR014908">
    <property type="entry name" value="Nucleoporin_Nup133/Nup155_N"/>
</dbReference>
<dbReference type="Pfam" id="PF03177">
    <property type="entry name" value="Nucleoporin_C"/>
    <property type="match status" value="1"/>
</dbReference>
<dbReference type="Gene3D" id="1.25.40.450">
    <property type="entry name" value="Nucleoporin, helical domain, N-terminal subdomain"/>
    <property type="match status" value="1"/>
</dbReference>
<dbReference type="GO" id="GO:0017056">
    <property type="term" value="F:structural constituent of nuclear pore"/>
    <property type="evidence" value="ECO:0000318"/>
    <property type="project" value="GO_Central"/>
</dbReference>
<dbReference type="InterPro" id="IPR042537">
    <property type="entry name" value="Nucleoporin_Nup155_C_2"/>
</dbReference>
<dbReference type="Proteomes" id="UP000001542">
    <property type="component" value="Unassembled WGS sequence"/>
</dbReference>
<feature type="domain" description="Nucleoporin Nup133/Nup155-like N-terminal" evidence="6">
    <location>
        <begin position="52"/>
        <end position="432"/>
    </location>
</feature>
<dbReference type="OrthoDB" id="338970at2759"/>
<keyword evidence="3" id="KW-0813">Transport</keyword>
<comment type="subcellular location">
    <subcellularLocation>
        <location evidence="1">Nucleus</location>
    </subcellularLocation>
</comment>
<dbReference type="GO" id="GO:0000972">
    <property type="term" value="P:transcription-dependent tethering of RNA polymerase II gene DNA at nuclear periphery"/>
    <property type="evidence" value="ECO:0000318"/>
    <property type="project" value="GO_Central"/>
</dbReference>
<dbReference type="STRING" id="5722.A2EAZ6"/>
<dbReference type="InterPro" id="IPR036322">
    <property type="entry name" value="WD40_repeat_dom_sf"/>
</dbReference>
<dbReference type="Gene3D" id="1.25.40.440">
    <property type="entry name" value="Nucleoporin, helical domain, central subdomain"/>
    <property type="match status" value="1"/>
</dbReference>
<dbReference type="InterPro" id="IPR004870">
    <property type="entry name" value="Nucleoporin_Nup155"/>
</dbReference>
<dbReference type="EMBL" id="DS113343">
    <property type="protein sequence ID" value="EAY10136.1"/>
    <property type="molecule type" value="Genomic_DNA"/>
</dbReference>
<evidence type="ECO:0000256" key="2">
    <source>
        <dbReference type="ARBA" id="ARBA00007373"/>
    </source>
</evidence>
<dbReference type="PANTHER" id="PTHR10350">
    <property type="entry name" value="NUCLEAR PORE COMPLEX PROTEIN NUP155"/>
    <property type="match status" value="1"/>
</dbReference>
<evidence type="ECO:0000259" key="5">
    <source>
        <dbReference type="Pfam" id="PF03177"/>
    </source>
</evidence>
<evidence type="ECO:0000313" key="7">
    <source>
        <dbReference type="EMBL" id="EAY10136.1"/>
    </source>
</evidence>
<dbReference type="SMR" id="A2EAZ6"/>
<organism evidence="7 8">
    <name type="scientific">Trichomonas vaginalis (strain ATCC PRA-98 / G3)</name>
    <dbReference type="NCBI Taxonomy" id="412133"/>
    <lineage>
        <taxon>Eukaryota</taxon>
        <taxon>Metamonada</taxon>
        <taxon>Parabasalia</taxon>
        <taxon>Trichomonadida</taxon>
        <taxon>Trichomonadidae</taxon>
        <taxon>Trichomonas</taxon>
    </lineage>
</organism>
<dbReference type="GO" id="GO:0044611">
    <property type="term" value="C:nuclear pore inner ring"/>
    <property type="evidence" value="ECO:0000318"/>
    <property type="project" value="GO_Central"/>
</dbReference>
<reference evidence="7" key="1">
    <citation type="submission" date="2006-10" db="EMBL/GenBank/DDBJ databases">
        <authorList>
            <person name="Amadeo P."/>
            <person name="Zhao Q."/>
            <person name="Wortman J."/>
            <person name="Fraser-Liggett C."/>
            <person name="Carlton J."/>
        </authorList>
    </citation>
    <scope>NUCLEOTIDE SEQUENCE</scope>
    <source>
        <strain evidence="7">G3</strain>
    </source>
</reference>
<accession>A2EAZ6</accession>
<dbReference type="GO" id="GO:0036228">
    <property type="term" value="P:protein localization to nuclear inner membrane"/>
    <property type="evidence" value="ECO:0000318"/>
    <property type="project" value="GO_Central"/>
</dbReference>
<proteinExistence type="inferred from homology"/>
<evidence type="ECO:0000259" key="6">
    <source>
        <dbReference type="Pfam" id="PF08801"/>
    </source>
</evidence>
<feature type="domain" description="Nucleoporin Nup133/Nup155-like C-terminal" evidence="5">
    <location>
        <begin position="562"/>
        <end position="1006"/>
    </location>
</feature>
<gene>
    <name evidence="7" type="ORF">TVAG_088510</name>
</gene>
<dbReference type="Pfam" id="PF08801">
    <property type="entry name" value="Nucleoporin_N"/>
    <property type="match status" value="1"/>
</dbReference>
<reference evidence="7" key="2">
    <citation type="journal article" date="2007" name="Science">
        <title>Draft genome sequence of the sexually transmitted pathogen Trichomonas vaginalis.</title>
        <authorList>
            <person name="Carlton J.M."/>
            <person name="Hirt R.P."/>
            <person name="Silva J.C."/>
            <person name="Delcher A.L."/>
            <person name="Schatz M."/>
            <person name="Zhao Q."/>
            <person name="Wortman J.R."/>
            <person name="Bidwell S.L."/>
            <person name="Alsmark U.C.M."/>
            <person name="Besteiro S."/>
            <person name="Sicheritz-Ponten T."/>
            <person name="Noel C.J."/>
            <person name="Dacks J.B."/>
            <person name="Foster P.G."/>
            <person name="Simillion C."/>
            <person name="Van de Peer Y."/>
            <person name="Miranda-Saavedra D."/>
            <person name="Barton G.J."/>
            <person name="Westrop G.D."/>
            <person name="Mueller S."/>
            <person name="Dessi D."/>
            <person name="Fiori P.L."/>
            <person name="Ren Q."/>
            <person name="Paulsen I."/>
            <person name="Zhang H."/>
            <person name="Bastida-Corcuera F.D."/>
            <person name="Simoes-Barbosa A."/>
            <person name="Brown M.T."/>
            <person name="Hayes R.D."/>
            <person name="Mukherjee M."/>
            <person name="Okumura C.Y."/>
            <person name="Schneider R."/>
            <person name="Smith A.J."/>
            <person name="Vanacova S."/>
            <person name="Villalvazo M."/>
            <person name="Haas B.J."/>
            <person name="Pertea M."/>
            <person name="Feldblyum T.V."/>
            <person name="Utterback T.R."/>
            <person name="Shu C.L."/>
            <person name="Osoegawa K."/>
            <person name="de Jong P.J."/>
            <person name="Hrdy I."/>
            <person name="Horvathova L."/>
            <person name="Zubacova Z."/>
            <person name="Dolezal P."/>
            <person name="Malik S.B."/>
            <person name="Logsdon J.M. Jr."/>
            <person name="Henze K."/>
            <person name="Gupta A."/>
            <person name="Wang C.C."/>
            <person name="Dunne R.L."/>
            <person name="Upcroft J.A."/>
            <person name="Upcroft P."/>
            <person name="White O."/>
            <person name="Salzberg S.L."/>
            <person name="Tang P."/>
            <person name="Chiu C.-H."/>
            <person name="Lee Y.-S."/>
            <person name="Embley T.M."/>
            <person name="Coombs G.H."/>
            <person name="Mottram J.C."/>
            <person name="Tachezy J."/>
            <person name="Fraser-Liggett C.M."/>
            <person name="Johnson P.J."/>
        </authorList>
    </citation>
    <scope>NUCLEOTIDE SEQUENCE [LARGE SCALE GENOMIC DNA]</scope>
    <source>
        <strain evidence="7">G3</strain>
    </source>
</reference>
<dbReference type="GO" id="GO:0006606">
    <property type="term" value="P:protein import into nucleus"/>
    <property type="evidence" value="ECO:0000318"/>
    <property type="project" value="GO_Central"/>
</dbReference>
<keyword evidence="4" id="KW-0539">Nucleus</keyword>
<dbReference type="InterPro" id="IPR007187">
    <property type="entry name" value="Nucleoporin_Nup133/Nup155_C"/>
</dbReference>
<dbReference type="InParanoid" id="A2EAZ6"/>
<protein>
    <submittedName>
        <fullName evidence="7">Uncharacterized protein</fullName>
    </submittedName>
</protein>
<evidence type="ECO:0000256" key="1">
    <source>
        <dbReference type="ARBA" id="ARBA00004123"/>
    </source>
</evidence>
<comment type="similarity">
    <text evidence="2">Belongs to the non-repetitive/WGA-negative nucleoporin family.</text>
</comment>
<dbReference type="PANTHER" id="PTHR10350:SF6">
    <property type="entry name" value="NUCLEAR PORE COMPLEX PROTEIN NUP155"/>
    <property type="match status" value="1"/>
</dbReference>
<dbReference type="RefSeq" id="XP_001322359.1">
    <property type="nucleotide sequence ID" value="XM_001322324.1"/>
</dbReference>
<evidence type="ECO:0000256" key="3">
    <source>
        <dbReference type="ARBA" id="ARBA00022448"/>
    </source>
</evidence>
<dbReference type="VEuPathDB" id="TrichDB:TVAG_088510"/>
<keyword evidence="8" id="KW-1185">Reference proteome</keyword>
<evidence type="ECO:0000313" key="8">
    <source>
        <dbReference type="Proteomes" id="UP000001542"/>
    </source>
</evidence>
<dbReference type="KEGG" id="tva:4768060"/>